<feature type="transmembrane region" description="Helical" evidence="7">
    <location>
        <begin position="202"/>
        <end position="223"/>
    </location>
</feature>
<evidence type="ECO:0000256" key="7">
    <source>
        <dbReference type="SAM" id="Phobius"/>
    </source>
</evidence>
<evidence type="ECO:0000313" key="8">
    <source>
        <dbReference type="EMBL" id="TDD11742.1"/>
    </source>
</evidence>
<feature type="transmembrane region" description="Helical" evidence="7">
    <location>
        <begin position="161"/>
        <end position="182"/>
    </location>
</feature>
<accession>A0A4R4W013</accession>
<evidence type="ECO:0000256" key="3">
    <source>
        <dbReference type="ARBA" id="ARBA00022475"/>
    </source>
</evidence>
<feature type="transmembrane region" description="Helical" evidence="7">
    <location>
        <begin position="6"/>
        <end position="32"/>
    </location>
</feature>
<evidence type="ECO:0000313" key="9">
    <source>
        <dbReference type="Proteomes" id="UP000295258"/>
    </source>
</evidence>
<dbReference type="InterPro" id="IPR003317">
    <property type="entry name" value="Cyt-d_oxidase_su2"/>
</dbReference>
<feature type="transmembrane region" description="Helical" evidence="7">
    <location>
        <begin position="379"/>
        <end position="399"/>
    </location>
</feature>
<keyword evidence="3" id="KW-1003">Cell membrane</keyword>
<feature type="transmembrane region" description="Helical" evidence="7">
    <location>
        <begin position="79"/>
        <end position="98"/>
    </location>
</feature>
<dbReference type="GO" id="GO:0070069">
    <property type="term" value="C:cytochrome complex"/>
    <property type="evidence" value="ECO:0007669"/>
    <property type="project" value="TreeGrafter"/>
</dbReference>
<dbReference type="GO" id="GO:0009055">
    <property type="term" value="F:electron transfer activity"/>
    <property type="evidence" value="ECO:0007669"/>
    <property type="project" value="TreeGrafter"/>
</dbReference>
<comment type="similarity">
    <text evidence="2">Belongs to the cytochrome ubiquinol oxidase subunit 2 family.</text>
</comment>
<sequence length="405" mass="41343">MTEIPMVFILAGLAAYTVLAGADFGAGLWTLLAGRGEAGHQAIRHHARHAMGPVWEANHVWLIFVLVVCWTAYPVAFGSITSTLAVPLFAAAVGIILRGASYALRGQLEGAAGERPIEYLFALSSILTPFALGTVAGAIASGRVPVGNAAGNLVTSWLNPTSLLIGGFAVAAGGYLAAVYLAADARRFGSRRLERDFRARALASGGCAGAFALAGLIVVSYDAPPLFAGLTRDGGAVMVAVSGVAGIATLLLVWRERFGPARASAAVAVAAIVAGWAMAQRPRFLPGLTVEQAAAGRSTLLAVVVAVAGGAIVLVPSLVLLFRLFLRGDLDPGALTDTGPPSPPSAARRAGRRRLMAFAGSTLVIGGGVTVLADPGWFLGLGVICLVACAIATFALVTAEPDQQT</sequence>
<dbReference type="PANTHER" id="PTHR43141:SF4">
    <property type="entry name" value="CYTOCHROME BD2 SUBUNIT II"/>
    <property type="match status" value="1"/>
</dbReference>
<dbReference type="EMBL" id="SMKO01000006">
    <property type="protein sequence ID" value="TDD11742.1"/>
    <property type="molecule type" value="Genomic_DNA"/>
</dbReference>
<comment type="subcellular location">
    <subcellularLocation>
        <location evidence="1">Cell membrane</location>
        <topology evidence="1">Multi-pass membrane protein</topology>
    </subcellularLocation>
</comment>
<proteinExistence type="inferred from homology"/>
<feature type="transmembrane region" description="Helical" evidence="7">
    <location>
        <begin position="119"/>
        <end position="141"/>
    </location>
</feature>
<keyword evidence="5 7" id="KW-1133">Transmembrane helix</keyword>
<dbReference type="Proteomes" id="UP000295258">
    <property type="component" value="Unassembled WGS sequence"/>
</dbReference>
<feature type="transmembrane region" description="Helical" evidence="7">
    <location>
        <begin position="355"/>
        <end position="373"/>
    </location>
</feature>
<protein>
    <submittedName>
        <fullName evidence="8">Cytochrome d ubiquinol oxidase subunit II</fullName>
    </submittedName>
</protein>
<dbReference type="GO" id="GO:0005886">
    <property type="term" value="C:plasma membrane"/>
    <property type="evidence" value="ECO:0007669"/>
    <property type="project" value="UniProtKB-SubCell"/>
</dbReference>
<dbReference type="GO" id="GO:0019646">
    <property type="term" value="P:aerobic electron transport chain"/>
    <property type="evidence" value="ECO:0007669"/>
    <property type="project" value="TreeGrafter"/>
</dbReference>
<dbReference type="PANTHER" id="PTHR43141">
    <property type="entry name" value="CYTOCHROME BD2 SUBUNIT II"/>
    <property type="match status" value="1"/>
</dbReference>
<keyword evidence="9" id="KW-1185">Reference proteome</keyword>
<keyword evidence="6 7" id="KW-0472">Membrane</keyword>
<gene>
    <name evidence="8" type="ORF">E1292_04305</name>
</gene>
<organism evidence="8 9">
    <name type="scientific">Nonomuraea deserti</name>
    <dbReference type="NCBI Taxonomy" id="1848322"/>
    <lineage>
        <taxon>Bacteria</taxon>
        <taxon>Bacillati</taxon>
        <taxon>Actinomycetota</taxon>
        <taxon>Actinomycetes</taxon>
        <taxon>Streptosporangiales</taxon>
        <taxon>Streptosporangiaceae</taxon>
        <taxon>Nonomuraea</taxon>
    </lineage>
</organism>
<evidence type="ECO:0000256" key="6">
    <source>
        <dbReference type="ARBA" id="ARBA00023136"/>
    </source>
</evidence>
<name>A0A4R4W013_9ACTN</name>
<evidence type="ECO:0000256" key="5">
    <source>
        <dbReference type="ARBA" id="ARBA00022989"/>
    </source>
</evidence>
<dbReference type="GO" id="GO:0016682">
    <property type="term" value="F:oxidoreductase activity, acting on diphenols and related substances as donors, oxygen as acceptor"/>
    <property type="evidence" value="ECO:0007669"/>
    <property type="project" value="TreeGrafter"/>
</dbReference>
<dbReference type="Pfam" id="PF02322">
    <property type="entry name" value="Cyt_bd_oxida_II"/>
    <property type="match status" value="1"/>
</dbReference>
<dbReference type="RefSeq" id="WP_132592191.1">
    <property type="nucleotide sequence ID" value="NZ_SMKO01000006.1"/>
</dbReference>
<feature type="transmembrane region" description="Helical" evidence="7">
    <location>
        <begin position="235"/>
        <end position="254"/>
    </location>
</feature>
<reference evidence="8 9" key="1">
    <citation type="submission" date="2019-03" db="EMBL/GenBank/DDBJ databases">
        <title>Draft genome sequences of novel Actinobacteria.</title>
        <authorList>
            <person name="Sahin N."/>
            <person name="Ay H."/>
            <person name="Saygin H."/>
        </authorList>
    </citation>
    <scope>NUCLEOTIDE SEQUENCE [LARGE SCALE GENOMIC DNA]</scope>
    <source>
        <strain evidence="8 9">KC310</strain>
    </source>
</reference>
<feature type="transmembrane region" description="Helical" evidence="7">
    <location>
        <begin position="261"/>
        <end position="279"/>
    </location>
</feature>
<evidence type="ECO:0000256" key="2">
    <source>
        <dbReference type="ARBA" id="ARBA00007543"/>
    </source>
</evidence>
<keyword evidence="4 7" id="KW-0812">Transmembrane</keyword>
<feature type="transmembrane region" description="Helical" evidence="7">
    <location>
        <begin position="299"/>
        <end position="322"/>
    </location>
</feature>
<evidence type="ECO:0000256" key="4">
    <source>
        <dbReference type="ARBA" id="ARBA00022692"/>
    </source>
</evidence>
<dbReference type="AlphaFoldDB" id="A0A4R4W013"/>
<evidence type="ECO:0000256" key="1">
    <source>
        <dbReference type="ARBA" id="ARBA00004651"/>
    </source>
</evidence>
<comment type="caution">
    <text evidence="8">The sequence shown here is derived from an EMBL/GenBank/DDBJ whole genome shotgun (WGS) entry which is preliminary data.</text>
</comment>